<dbReference type="EMBL" id="DSEC01000575">
    <property type="protein sequence ID" value="HER44383.1"/>
    <property type="molecule type" value="Genomic_DNA"/>
</dbReference>
<dbReference type="PROSITE" id="PS00723">
    <property type="entry name" value="POLYPRENYL_SYNTHASE_1"/>
    <property type="match status" value="1"/>
</dbReference>
<evidence type="ECO:0000256" key="2">
    <source>
        <dbReference type="ARBA" id="ARBA00006706"/>
    </source>
</evidence>
<gene>
    <name evidence="6" type="ORF">ENO08_07985</name>
</gene>
<dbReference type="PANTHER" id="PTHR12001">
    <property type="entry name" value="GERANYLGERANYL PYROPHOSPHATE SYNTHASE"/>
    <property type="match status" value="1"/>
</dbReference>
<dbReference type="Proteomes" id="UP000886069">
    <property type="component" value="Unassembled WGS sequence"/>
</dbReference>
<keyword evidence="3" id="KW-0808">Transferase</keyword>
<name>A0A7V2AW60_UNCEI</name>
<dbReference type="PANTHER" id="PTHR12001:SF69">
    <property type="entry name" value="ALL TRANS-POLYPRENYL-DIPHOSPHATE SYNTHASE PDSS1"/>
    <property type="match status" value="1"/>
</dbReference>
<evidence type="ECO:0000256" key="1">
    <source>
        <dbReference type="ARBA" id="ARBA00001946"/>
    </source>
</evidence>
<dbReference type="GO" id="GO:0008299">
    <property type="term" value="P:isoprenoid biosynthetic process"/>
    <property type="evidence" value="ECO:0007669"/>
    <property type="project" value="InterPro"/>
</dbReference>
<keyword evidence="4" id="KW-0479">Metal-binding</keyword>
<dbReference type="GO" id="GO:0046872">
    <property type="term" value="F:metal ion binding"/>
    <property type="evidence" value="ECO:0007669"/>
    <property type="project" value="UniProtKB-KW"/>
</dbReference>
<accession>A0A7V2AW60</accession>
<protein>
    <submittedName>
        <fullName evidence="6">Octaprenyl diphosphate synthase</fullName>
    </submittedName>
</protein>
<dbReference type="SUPFAM" id="SSF48576">
    <property type="entry name" value="Terpenoid synthases"/>
    <property type="match status" value="1"/>
</dbReference>
<feature type="non-terminal residue" evidence="6">
    <location>
        <position position="139"/>
    </location>
</feature>
<dbReference type="GO" id="GO:0004659">
    <property type="term" value="F:prenyltransferase activity"/>
    <property type="evidence" value="ECO:0007669"/>
    <property type="project" value="InterPro"/>
</dbReference>
<dbReference type="Pfam" id="PF00348">
    <property type="entry name" value="polyprenyl_synt"/>
    <property type="match status" value="1"/>
</dbReference>
<dbReference type="Gene3D" id="1.10.600.10">
    <property type="entry name" value="Farnesyl Diphosphate Synthase"/>
    <property type="match status" value="1"/>
</dbReference>
<comment type="similarity">
    <text evidence="2">Belongs to the FPP/GGPP synthase family.</text>
</comment>
<reference evidence="6" key="1">
    <citation type="journal article" date="2020" name="mSystems">
        <title>Genome- and Community-Level Interaction Insights into Carbon Utilization and Element Cycling Functions of Hydrothermarchaeota in Hydrothermal Sediment.</title>
        <authorList>
            <person name="Zhou Z."/>
            <person name="Liu Y."/>
            <person name="Xu W."/>
            <person name="Pan J."/>
            <person name="Luo Z.H."/>
            <person name="Li M."/>
        </authorList>
    </citation>
    <scope>NUCLEOTIDE SEQUENCE [LARGE SCALE GENOMIC DNA]</scope>
    <source>
        <strain evidence="6">SpSt-1233</strain>
    </source>
</reference>
<keyword evidence="5" id="KW-0460">Magnesium</keyword>
<dbReference type="InterPro" id="IPR000092">
    <property type="entry name" value="Polyprenyl_synt"/>
</dbReference>
<evidence type="ECO:0000313" key="6">
    <source>
        <dbReference type="EMBL" id="HER44383.1"/>
    </source>
</evidence>
<comment type="cofactor">
    <cofactor evidence="1">
        <name>Mg(2+)</name>
        <dbReference type="ChEBI" id="CHEBI:18420"/>
    </cofactor>
</comment>
<organism evidence="6">
    <name type="scientific">Eiseniibacteriota bacterium</name>
    <dbReference type="NCBI Taxonomy" id="2212470"/>
    <lineage>
        <taxon>Bacteria</taxon>
        <taxon>Candidatus Eiseniibacteriota</taxon>
    </lineage>
</organism>
<evidence type="ECO:0000256" key="3">
    <source>
        <dbReference type="ARBA" id="ARBA00022679"/>
    </source>
</evidence>
<dbReference type="InterPro" id="IPR033749">
    <property type="entry name" value="Polyprenyl_synt_CS"/>
</dbReference>
<dbReference type="InterPro" id="IPR008949">
    <property type="entry name" value="Isoprenoid_synthase_dom_sf"/>
</dbReference>
<proteinExistence type="inferred from homology"/>
<sequence>MKASNPDALRAFQSIVSGELEHLEGQLEDALRSDVPIIERVCEGLNDVSGKRVRPTVLFLAARSLGYTGGTMISAGLAVELIHTATLLHDDIIDDHTIRRGKPTIYSIWGHSVATIMGDFLYSKAFALLGEARLYEIMT</sequence>
<dbReference type="AlphaFoldDB" id="A0A7V2AW60"/>
<evidence type="ECO:0000256" key="5">
    <source>
        <dbReference type="ARBA" id="ARBA00022842"/>
    </source>
</evidence>
<comment type="caution">
    <text evidence="6">The sequence shown here is derived from an EMBL/GenBank/DDBJ whole genome shotgun (WGS) entry which is preliminary data.</text>
</comment>
<evidence type="ECO:0000256" key="4">
    <source>
        <dbReference type="ARBA" id="ARBA00022723"/>
    </source>
</evidence>